<dbReference type="InterPro" id="IPR019606">
    <property type="entry name" value="GerMN"/>
</dbReference>
<reference evidence="3" key="1">
    <citation type="submission" date="2020-10" db="EMBL/GenBank/DDBJ databases">
        <authorList>
            <person name="Gilroy R."/>
        </authorList>
    </citation>
    <scope>NUCLEOTIDE SEQUENCE</scope>
    <source>
        <strain evidence="3">ChiBcec16-1751</strain>
    </source>
</reference>
<sequence>MRRAILWILLVCSFLLLAACSNDPIDPETWNLSCYYLQSDRSFGRNEGVLGSEVRSLSQPLEDWEELLNGYLAGPSQGDLVSPFPDGLQCVETSLDDGVLTMVLSEPWEQLGGMSETLATACLTRTAMQLPGVKGVCLETATNAVAGESAAVLTGQEFLYLDSSTANTATTVRLYFSDANGRYLVLSEREETFASAEEIPTYVVQQLLAGPTEAGQVATMPEGTVLRNLSVEDGCCTVDLSAEFLYNKPTAGLMERMTVLSLVNSLTELDTIRTVRILVEGAPVGLYYTMDLDRELVRDETAMDVVRQGLNETDATLYVWGGSDILLSPVPVSVRQLAQLPIEQTLLEKLTAFSDRNGLKNPLPAGTTLQWVDVHDGFCQADFSSALLHCAGDGTAERMAIRSIVETLLSLDPVRRVKITVNGESDGFSVYTLDRFYTADNLP</sequence>
<evidence type="ECO:0000313" key="4">
    <source>
        <dbReference type="Proteomes" id="UP000886741"/>
    </source>
</evidence>
<feature type="domain" description="GerMN" evidence="2">
    <location>
        <begin position="64"/>
        <end position="154"/>
    </location>
</feature>
<accession>A0A9D1F9R0</accession>
<proteinExistence type="predicted"/>
<feature type="domain" description="GerMN" evidence="2">
    <location>
        <begin position="343"/>
        <end position="434"/>
    </location>
</feature>
<evidence type="ECO:0000256" key="1">
    <source>
        <dbReference type="SAM" id="SignalP"/>
    </source>
</evidence>
<dbReference type="Proteomes" id="UP000886741">
    <property type="component" value="Unassembled WGS sequence"/>
</dbReference>
<feature type="signal peptide" evidence="1">
    <location>
        <begin position="1"/>
        <end position="18"/>
    </location>
</feature>
<reference evidence="3" key="2">
    <citation type="journal article" date="2021" name="PeerJ">
        <title>Extensive microbial diversity within the chicken gut microbiome revealed by metagenomics and culture.</title>
        <authorList>
            <person name="Gilroy R."/>
            <person name="Ravi A."/>
            <person name="Getino M."/>
            <person name="Pursley I."/>
            <person name="Horton D.L."/>
            <person name="Alikhan N.F."/>
            <person name="Baker D."/>
            <person name="Gharbi K."/>
            <person name="Hall N."/>
            <person name="Watson M."/>
            <person name="Adriaenssens E.M."/>
            <person name="Foster-Nyarko E."/>
            <person name="Jarju S."/>
            <person name="Secka A."/>
            <person name="Antonio M."/>
            <person name="Oren A."/>
            <person name="Chaudhuri R.R."/>
            <person name="La Ragione R."/>
            <person name="Hildebrand F."/>
            <person name="Pallen M.J."/>
        </authorList>
    </citation>
    <scope>NUCLEOTIDE SEQUENCE</scope>
    <source>
        <strain evidence="3">ChiBcec16-1751</strain>
    </source>
</reference>
<gene>
    <name evidence="3" type="ORF">IAA83_06830</name>
</gene>
<comment type="caution">
    <text evidence="3">The sequence shown here is derived from an EMBL/GenBank/DDBJ whole genome shotgun (WGS) entry which is preliminary data.</text>
</comment>
<feature type="domain" description="GerMN" evidence="2">
    <location>
        <begin position="200"/>
        <end position="288"/>
    </location>
</feature>
<evidence type="ECO:0000259" key="2">
    <source>
        <dbReference type="SMART" id="SM00909"/>
    </source>
</evidence>
<dbReference type="PROSITE" id="PS51257">
    <property type="entry name" value="PROKAR_LIPOPROTEIN"/>
    <property type="match status" value="1"/>
</dbReference>
<dbReference type="AlphaFoldDB" id="A0A9D1F9R0"/>
<dbReference type="SMART" id="SM00909">
    <property type="entry name" value="Germane"/>
    <property type="match status" value="3"/>
</dbReference>
<evidence type="ECO:0000313" key="3">
    <source>
        <dbReference type="EMBL" id="HIS65067.1"/>
    </source>
</evidence>
<keyword evidence="1" id="KW-0732">Signal</keyword>
<organism evidence="3 4">
    <name type="scientific">Candidatus Avoscillospira avistercoris</name>
    <dbReference type="NCBI Taxonomy" id="2840707"/>
    <lineage>
        <taxon>Bacteria</taxon>
        <taxon>Bacillati</taxon>
        <taxon>Bacillota</taxon>
        <taxon>Clostridia</taxon>
        <taxon>Eubacteriales</taxon>
        <taxon>Oscillospiraceae</taxon>
        <taxon>Oscillospiraceae incertae sedis</taxon>
        <taxon>Candidatus Avoscillospira</taxon>
    </lineage>
</organism>
<name>A0A9D1F9R0_9FIRM</name>
<dbReference type="Pfam" id="PF10646">
    <property type="entry name" value="Germane"/>
    <property type="match status" value="3"/>
</dbReference>
<protein>
    <submittedName>
        <fullName evidence="3">GerMN domain-containing protein</fullName>
    </submittedName>
</protein>
<dbReference type="EMBL" id="DVJJ01000104">
    <property type="protein sequence ID" value="HIS65067.1"/>
    <property type="molecule type" value="Genomic_DNA"/>
</dbReference>
<feature type="chain" id="PRO_5039721224" evidence="1">
    <location>
        <begin position="19"/>
        <end position="443"/>
    </location>
</feature>